<dbReference type="GO" id="GO:0043799">
    <property type="term" value="F:glycine oxidase activity"/>
    <property type="evidence" value="ECO:0007669"/>
    <property type="project" value="UniProtKB-EC"/>
</dbReference>
<dbReference type="EMBL" id="JFHU01000229">
    <property type="protein sequence ID" value="EXX85385.1"/>
    <property type="molecule type" value="Genomic_DNA"/>
</dbReference>
<comment type="caution">
    <text evidence="7">The sequence shown here is derived from an EMBL/GenBank/DDBJ whole genome shotgun (WGS) entry which is preliminary data.</text>
</comment>
<evidence type="ECO:0000256" key="2">
    <source>
        <dbReference type="ARBA" id="ARBA00022977"/>
    </source>
</evidence>
<dbReference type="InterPro" id="IPR036188">
    <property type="entry name" value="FAD/NAD-bd_sf"/>
</dbReference>
<comment type="catalytic activity">
    <reaction evidence="4">
        <text>glycine + O2 + H2O = glyoxylate + H2O2 + NH4(+)</text>
        <dbReference type="Rhea" id="RHEA:11532"/>
        <dbReference type="ChEBI" id="CHEBI:15377"/>
        <dbReference type="ChEBI" id="CHEBI:15379"/>
        <dbReference type="ChEBI" id="CHEBI:16240"/>
        <dbReference type="ChEBI" id="CHEBI:28938"/>
        <dbReference type="ChEBI" id="CHEBI:36655"/>
        <dbReference type="ChEBI" id="CHEBI:57305"/>
        <dbReference type="EC" id="1.4.3.19"/>
    </reaction>
</comment>
<dbReference type="SUPFAM" id="SSF54373">
    <property type="entry name" value="FAD-linked reductases, C-terminal domain"/>
    <property type="match status" value="1"/>
</dbReference>
<evidence type="ECO:0000313" key="8">
    <source>
        <dbReference type="Proteomes" id="UP000053750"/>
    </source>
</evidence>
<dbReference type="Gene3D" id="3.50.50.60">
    <property type="entry name" value="FAD/NAD(P)-binding domain"/>
    <property type="match status" value="1"/>
</dbReference>
<dbReference type="PANTHER" id="PTHR13847:SF289">
    <property type="entry name" value="GLYCINE OXIDASE"/>
    <property type="match status" value="1"/>
</dbReference>
<dbReference type="OrthoDB" id="9794226at2"/>
<dbReference type="GO" id="GO:0009228">
    <property type="term" value="P:thiamine biosynthetic process"/>
    <property type="evidence" value="ECO:0007669"/>
    <property type="project" value="UniProtKB-KW"/>
</dbReference>
<dbReference type="NCBIfam" id="TIGR02352">
    <property type="entry name" value="thiamin_ThiO"/>
    <property type="match status" value="1"/>
</dbReference>
<evidence type="ECO:0000256" key="4">
    <source>
        <dbReference type="ARBA" id="ARBA00049872"/>
    </source>
</evidence>
<reference evidence="7 8" key="1">
    <citation type="submission" date="2014-02" db="EMBL/GenBank/DDBJ databases">
        <title>Genome sequence of Paenibacillus darwinianus reveals adaptive mechanisms for survival in Antarctic soils.</title>
        <authorList>
            <person name="Dsouza M."/>
            <person name="Taylor M.W."/>
            <person name="Turner S.J."/>
            <person name="Aislabie J."/>
        </authorList>
    </citation>
    <scope>NUCLEOTIDE SEQUENCE [LARGE SCALE GENOMIC DNA]</scope>
    <source>
        <strain evidence="7 8">CE1</strain>
    </source>
</reference>
<dbReference type="InterPro" id="IPR012727">
    <property type="entry name" value="Gly_oxidase_ThiO"/>
</dbReference>
<dbReference type="EC" id="1.4.3.19" evidence="5"/>
<keyword evidence="2" id="KW-0784">Thiamine biosynthesis</keyword>
<keyword evidence="8" id="KW-1185">Reference proteome</keyword>
<accession>A0A9W5W6N5</accession>
<dbReference type="GO" id="GO:0005737">
    <property type="term" value="C:cytoplasm"/>
    <property type="evidence" value="ECO:0007669"/>
    <property type="project" value="TreeGrafter"/>
</dbReference>
<evidence type="ECO:0000259" key="6">
    <source>
        <dbReference type="Pfam" id="PF01266"/>
    </source>
</evidence>
<dbReference type="Gene3D" id="3.30.9.10">
    <property type="entry name" value="D-Amino Acid Oxidase, subunit A, domain 2"/>
    <property type="match status" value="1"/>
</dbReference>
<gene>
    <name evidence="7" type="ORF">BG53_08480</name>
</gene>
<evidence type="ECO:0000256" key="1">
    <source>
        <dbReference type="ARBA" id="ARBA00004948"/>
    </source>
</evidence>
<evidence type="ECO:0000313" key="7">
    <source>
        <dbReference type="EMBL" id="EXX85385.1"/>
    </source>
</evidence>
<organism evidence="7 8">
    <name type="scientific">Paenibacillus darwinianus</name>
    <dbReference type="NCBI Taxonomy" id="1380763"/>
    <lineage>
        <taxon>Bacteria</taxon>
        <taxon>Bacillati</taxon>
        <taxon>Bacillota</taxon>
        <taxon>Bacilli</taxon>
        <taxon>Bacillales</taxon>
        <taxon>Paenibacillaceae</taxon>
        <taxon>Paenibacillus</taxon>
    </lineage>
</organism>
<dbReference type="SUPFAM" id="SSF51905">
    <property type="entry name" value="FAD/NAD(P)-binding domain"/>
    <property type="match status" value="1"/>
</dbReference>
<dbReference type="AlphaFoldDB" id="A0A9W5W6N5"/>
<dbReference type="Proteomes" id="UP000053750">
    <property type="component" value="Unassembled WGS sequence"/>
</dbReference>
<evidence type="ECO:0000256" key="3">
    <source>
        <dbReference type="ARBA" id="ARBA00023002"/>
    </source>
</evidence>
<feature type="domain" description="FAD dependent oxidoreductase" evidence="6">
    <location>
        <begin position="5"/>
        <end position="352"/>
    </location>
</feature>
<sequence length="380" mass="40466">MADTVIVLGGGIVGLACAFEAAGRGYKVTVVETGKPGGQASGAAAGMLAPYSENTEQPDAFFRLCLDSLRLYPQWLAEIEEASGRRIEWIPSGSLNIVYHEADLSPLRTRLLWQNRLGAQAEIVEGSRLRELEPHLSQNVEAALYCPQESHVYAPDLVAALEDACRSRGVAIMDHSGAVTDVRLSSAPGVTVSTTARGDISGDRLVVCTGAWTGALGRWFGLHFPVHPIRGQICAYEVPVGVVRHMVFSPQAYWTSKGNGTLVCGASEDVAGFDTTVTERGIGRLVRSGPKAFPFLADKPVVHRWAGLRPAIRDGWPMLGQLEGAPQVVIAAGHYRNGILLSPVTGASVTDLLDGKADWGLLAAFAPERFSLAVEGSLSV</sequence>
<dbReference type="PANTHER" id="PTHR13847">
    <property type="entry name" value="SARCOSINE DEHYDROGENASE-RELATED"/>
    <property type="match status" value="1"/>
</dbReference>
<dbReference type="RefSeq" id="WP_036667331.1">
    <property type="nucleotide sequence ID" value="NZ_KK082188.1"/>
</dbReference>
<proteinExistence type="predicted"/>
<dbReference type="GO" id="GO:0050660">
    <property type="term" value="F:flavin adenine dinucleotide binding"/>
    <property type="evidence" value="ECO:0007669"/>
    <property type="project" value="InterPro"/>
</dbReference>
<protein>
    <recommendedName>
        <fullName evidence="5">glycine oxidase</fullName>
        <ecNumber evidence="5">1.4.3.19</ecNumber>
    </recommendedName>
</protein>
<dbReference type="Pfam" id="PF01266">
    <property type="entry name" value="DAO"/>
    <property type="match status" value="1"/>
</dbReference>
<name>A0A9W5W6N5_9BACL</name>
<comment type="pathway">
    <text evidence="1">Cofactor biosynthesis; thiamine diphosphate biosynthesis.</text>
</comment>
<dbReference type="InterPro" id="IPR006076">
    <property type="entry name" value="FAD-dep_OxRdtase"/>
</dbReference>
<evidence type="ECO:0000256" key="5">
    <source>
        <dbReference type="ARBA" id="ARBA00050018"/>
    </source>
</evidence>
<keyword evidence="3" id="KW-0560">Oxidoreductase</keyword>